<dbReference type="Pfam" id="PF00271">
    <property type="entry name" value="Helicase_C"/>
    <property type="match status" value="1"/>
</dbReference>
<protein>
    <recommendedName>
        <fullName evidence="8">ATP-dependent RNA helicase</fullName>
        <ecNumber evidence="8">3.6.4.13</ecNumber>
    </recommendedName>
</protein>
<dbReference type="InterPro" id="IPR001650">
    <property type="entry name" value="Helicase_C-like"/>
</dbReference>
<feature type="domain" description="Helicase ATP-binding" evidence="9">
    <location>
        <begin position="75"/>
        <end position="249"/>
    </location>
</feature>
<evidence type="ECO:0000313" key="13">
    <source>
        <dbReference type="Proteomes" id="UP000187209"/>
    </source>
</evidence>
<keyword evidence="2 7" id="KW-0378">Hydrolase</keyword>
<organism evidence="12 13">
    <name type="scientific">Stentor coeruleus</name>
    <dbReference type="NCBI Taxonomy" id="5963"/>
    <lineage>
        <taxon>Eukaryota</taxon>
        <taxon>Sar</taxon>
        <taxon>Alveolata</taxon>
        <taxon>Ciliophora</taxon>
        <taxon>Postciliodesmatophora</taxon>
        <taxon>Heterotrichea</taxon>
        <taxon>Heterotrichida</taxon>
        <taxon>Stentoridae</taxon>
        <taxon>Stentor</taxon>
    </lineage>
</organism>
<dbReference type="InterPro" id="IPR014001">
    <property type="entry name" value="Helicase_ATP-bd"/>
</dbReference>
<comment type="catalytic activity">
    <reaction evidence="8">
        <text>ATP + H2O = ADP + phosphate + H(+)</text>
        <dbReference type="Rhea" id="RHEA:13065"/>
        <dbReference type="ChEBI" id="CHEBI:15377"/>
        <dbReference type="ChEBI" id="CHEBI:15378"/>
        <dbReference type="ChEBI" id="CHEBI:30616"/>
        <dbReference type="ChEBI" id="CHEBI:43474"/>
        <dbReference type="ChEBI" id="CHEBI:456216"/>
        <dbReference type="EC" id="3.6.4.13"/>
    </reaction>
</comment>
<evidence type="ECO:0000256" key="6">
    <source>
        <dbReference type="PROSITE-ProRule" id="PRU00552"/>
    </source>
</evidence>
<dbReference type="AlphaFoldDB" id="A0A1R2C263"/>
<evidence type="ECO:0000259" key="10">
    <source>
        <dbReference type="PROSITE" id="PS51194"/>
    </source>
</evidence>
<feature type="short sequence motif" description="Q motif" evidence="6">
    <location>
        <begin position="44"/>
        <end position="72"/>
    </location>
</feature>
<feature type="domain" description="Helicase C-terminal" evidence="10">
    <location>
        <begin position="263"/>
        <end position="427"/>
    </location>
</feature>
<accession>A0A1R2C263</accession>
<dbReference type="GO" id="GO:0003723">
    <property type="term" value="F:RNA binding"/>
    <property type="evidence" value="ECO:0007669"/>
    <property type="project" value="UniProtKB-UniRule"/>
</dbReference>
<evidence type="ECO:0000259" key="11">
    <source>
        <dbReference type="PROSITE" id="PS51195"/>
    </source>
</evidence>
<dbReference type="SMART" id="SM01178">
    <property type="entry name" value="DUF4217"/>
    <property type="match status" value="1"/>
</dbReference>
<evidence type="ECO:0000256" key="8">
    <source>
        <dbReference type="RuleBase" id="RU365068"/>
    </source>
</evidence>
<evidence type="ECO:0000259" key="9">
    <source>
        <dbReference type="PROSITE" id="PS51192"/>
    </source>
</evidence>
<evidence type="ECO:0000256" key="2">
    <source>
        <dbReference type="ARBA" id="ARBA00022801"/>
    </source>
</evidence>
<comment type="function">
    <text evidence="8">RNA helicase.</text>
</comment>
<keyword evidence="13" id="KW-1185">Reference proteome</keyword>
<evidence type="ECO:0000256" key="4">
    <source>
        <dbReference type="ARBA" id="ARBA00022840"/>
    </source>
</evidence>
<comment type="domain">
    <text evidence="8">The Q motif is unique to and characteristic of the DEAD box family of RNA helicases and controls ATP binding and hydrolysis.</text>
</comment>
<keyword evidence="1 7" id="KW-0547">Nucleotide-binding</keyword>
<evidence type="ECO:0000313" key="12">
    <source>
        <dbReference type="EMBL" id="OMJ83035.1"/>
    </source>
</evidence>
<dbReference type="InterPro" id="IPR011545">
    <property type="entry name" value="DEAD/DEAH_box_helicase_dom"/>
</dbReference>
<sequence>MKRPYKRSAFYQSKSLEKRIKTETPDTGVVPVNKDSCPADLLKYQFSELPISTNTIKALTENEWHTMTPIQRGSIPHILAGRDVLGTALTGSGKSLSFLVPMLENLYRQKWSSIDGLGALIIVPARELGIQLFETLNKVGKYHNLSAGLIIGGKDIKYEQISIATINILIATPGRLLQHLQETPDFNLDNLKMLIIDEADRILEMGFEECLNSILEYLPLNRQTVLFSATLSKSLRELSRLSLTEYEYINVLPNKDEMAVKKKLSQYYIEVDLQNKFNLLFSFLKTHLHQKTIVFLSSCKQVRFVYESFKVLHPGIQIMEIHGKQKQSKRTAIYYAFMEKTEAVLFCTDIAARGLDFPSVHWVVQVDCPEDAESYVHRIGRTARYKSGGNGVIFLLPSELKFLELLGKKNIQVKKLTPNPSKTYNITGSLQGIVAEYHDIKHLAERAFVSYVRSIFLMPNKEIFDIQALPLKEFAESFGMVSVPEVNIVKAEPHTMTKLEKLKQKIKAKKLAKEGLKPSTDPEEDLFKVKSEPVLIPEEFLPQVDKSETNIKKSINIPFSEGKEDISQRLIYKAKNSQYQSLLDEKNRKKAKKIKAKEAEKEQYKRMTYLEESDEN</sequence>
<dbReference type="PANTHER" id="PTHR24031">
    <property type="entry name" value="RNA HELICASE"/>
    <property type="match status" value="1"/>
</dbReference>
<comment type="similarity">
    <text evidence="7">Belongs to the DEAD box helicase family.</text>
</comment>
<proteinExistence type="inferred from homology"/>
<evidence type="ECO:0000256" key="7">
    <source>
        <dbReference type="RuleBase" id="RU000492"/>
    </source>
</evidence>
<feature type="domain" description="DEAD-box RNA helicase Q" evidence="11">
    <location>
        <begin position="44"/>
        <end position="72"/>
    </location>
</feature>
<evidence type="ECO:0000256" key="3">
    <source>
        <dbReference type="ARBA" id="ARBA00022806"/>
    </source>
</evidence>
<gene>
    <name evidence="12" type="ORF">SteCoe_16128</name>
</gene>
<keyword evidence="4 7" id="KW-0067">ATP-binding</keyword>
<dbReference type="PROSITE" id="PS51194">
    <property type="entry name" value="HELICASE_CTER"/>
    <property type="match status" value="1"/>
</dbReference>
<dbReference type="GO" id="GO:0005524">
    <property type="term" value="F:ATP binding"/>
    <property type="evidence" value="ECO:0007669"/>
    <property type="project" value="UniProtKB-UniRule"/>
</dbReference>
<dbReference type="Pfam" id="PF00270">
    <property type="entry name" value="DEAD"/>
    <property type="match status" value="1"/>
</dbReference>
<dbReference type="CDD" id="cd18787">
    <property type="entry name" value="SF2_C_DEAD"/>
    <property type="match status" value="1"/>
</dbReference>
<keyword evidence="5 8" id="KW-0694">RNA-binding</keyword>
<evidence type="ECO:0000256" key="5">
    <source>
        <dbReference type="ARBA" id="ARBA00022884"/>
    </source>
</evidence>
<dbReference type="Pfam" id="PF13959">
    <property type="entry name" value="CTE_SPB4"/>
    <property type="match status" value="1"/>
</dbReference>
<reference evidence="12 13" key="1">
    <citation type="submission" date="2016-11" db="EMBL/GenBank/DDBJ databases">
        <title>The macronuclear genome of Stentor coeruleus: a giant cell with tiny introns.</title>
        <authorList>
            <person name="Slabodnick M."/>
            <person name="Ruby J.G."/>
            <person name="Reiff S.B."/>
            <person name="Swart E.C."/>
            <person name="Gosai S."/>
            <person name="Prabakaran S."/>
            <person name="Witkowska E."/>
            <person name="Larue G.E."/>
            <person name="Fisher S."/>
            <person name="Freeman R.M."/>
            <person name="Gunawardena J."/>
            <person name="Chu W."/>
            <person name="Stover N.A."/>
            <person name="Gregory B.D."/>
            <person name="Nowacki M."/>
            <person name="Derisi J."/>
            <person name="Roy S.W."/>
            <person name="Marshall W.F."/>
            <person name="Sood P."/>
        </authorList>
    </citation>
    <scope>NUCLEOTIDE SEQUENCE [LARGE SCALE GENOMIC DNA]</scope>
    <source>
        <strain evidence="12">WM001</strain>
    </source>
</reference>
<name>A0A1R2C263_9CILI</name>
<dbReference type="CDD" id="cd17941">
    <property type="entry name" value="DEADc_DDX10"/>
    <property type="match status" value="1"/>
</dbReference>
<dbReference type="Proteomes" id="UP000187209">
    <property type="component" value="Unassembled WGS sequence"/>
</dbReference>
<dbReference type="InterPro" id="IPR025313">
    <property type="entry name" value="SPB4-like_CTE"/>
</dbReference>
<dbReference type="PROSITE" id="PS51192">
    <property type="entry name" value="HELICASE_ATP_BIND_1"/>
    <property type="match status" value="1"/>
</dbReference>
<dbReference type="SMART" id="SM00487">
    <property type="entry name" value="DEXDc"/>
    <property type="match status" value="1"/>
</dbReference>
<dbReference type="EC" id="3.6.4.13" evidence="8"/>
<dbReference type="PROSITE" id="PS51195">
    <property type="entry name" value="Q_MOTIF"/>
    <property type="match status" value="1"/>
</dbReference>
<dbReference type="InterPro" id="IPR014014">
    <property type="entry name" value="RNA_helicase_DEAD_Q_motif"/>
</dbReference>
<dbReference type="PROSITE" id="PS00039">
    <property type="entry name" value="DEAD_ATP_HELICASE"/>
    <property type="match status" value="1"/>
</dbReference>
<comment type="caution">
    <text evidence="12">The sequence shown here is derived from an EMBL/GenBank/DDBJ whole genome shotgun (WGS) entry which is preliminary data.</text>
</comment>
<dbReference type="SUPFAM" id="SSF52540">
    <property type="entry name" value="P-loop containing nucleoside triphosphate hydrolases"/>
    <property type="match status" value="1"/>
</dbReference>
<keyword evidence="3 7" id="KW-0347">Helicase</keyword>
<dbReference type="InterPro" id="IPR000629">
    <property type="entry name" value="RNA-helicase_DEAD-box_CS"/>
</dbReference>
<dbReference type="GO" id="GO:0016887">
    <property type="term" value="F:ATP hydrolysis activity"/>
    <property type="evidence" value="ECO:0007669"/>
    <property type="project" value="RHEA"/>
</dbReference>
<evidence type="ECO:0000256" key="1">
    <source>
        <dbReference type="ARBA" id="ARBA00022741"/>
    </source>
</evidence>
<dbReference type="Gene3D" id="3.40.50.300">
    <property type="entry name" value="P-loop containing nucleotide triphosphate hydrolases"/>
    <property type="match status" value="2"/>
</dbReference>
<dbReference type="GO" id="GO:0003724">
    <property type="term" value="F:RNA helicase activity"/>
    <property type="evidence" value="ECO:0007669"/>
    <property type="project" value="UniProtKB-EC"/>
</dbReference>
<dbReference type="OrthoDB" id="10259640at2759"/>
<dbReference type="EMBL" id="MPUH01000318">
    <property type="protein sequence ID" value="OMJ83035.1"/>
    <property type="molecule type" value="Genomic_DNA"/>
</dbReference>
<dbReference type="InterPro" id="IPR027417">
    <property type="entry name" value="P-loop_NTPase"/>
</dbReference>
<dbReference type="SMART" id="SM00490">
    <property type="entry name" value="HELICc"/>
    <property type="match status" value="1"/>
</dbReference>